<dbReference type="Gene3D" id="3.50.50.60">
    <property type="entry name" value="FAD/NAD(P)-binding domain"/>
    <property type="match status" value="2"/>
</dbReference>
<reference evidence="9" key="1">
    <citation type="submission" date="2017-02" db="EMBL/GenBank/DDBJ databases">
        <authorList>
            <person name="Varghese N."/>
            <person name="Submissions S."/>
        </authorList>
    </citation>
    <scope>NUCLEOTIDE SEQUENCE [LARGE SCALE GENOMIC DNA]</scope>
    <source>
        <strain evidence="9">DSM 23966</strain>
    </source>
</reference>
<keyword evidence="2 6" id="KW-0285">Flavoprotein</keyword>
<evidence type="ECO:0000259" key="7">
    <source>
        <dbReference type="Pfam" id="PF07992"/>
    </source>
</evidence>
<dbReference type="HAMAP" id="MF_01685">
    <property type="entry name" value="FENR2"/>
    <property type="match status" value="1"/>
</dbReference>
<dbReference type="GO" id="GO:0050661">
    <property type="term" value="F:NADP binding"/>
    <property type="evidence" value="ECO:0007669"/>
    <property type="project" value="UniProtKB-UniRule"/>
</dbReference>
<comment type="catalytic activity">
    <reaction evidence="6">
        <text>2 reduced [2Fe-2S]-[ferredoxin] + NADP(+) + H(+) = 2 oxidized [2Fe-2S]-[ferredoxin] + NADPH</text>
        <dbReference type="Rhea" id="RHEA:20125"/>
        <dbReference type="Rhea" id="RHEA-COMP:10000"/>
        <dbReference type="Rhea" id="RHEA-COMP:10001"/>
        <dbReference type="ChEBI" id="CHEBI:15378"/>
        <dbReference type="ChEBI" id="CHEBI:33737"/>
        <dbReference type="ChEBI" id="CHEBI:33738"/>
        <dbReference type="ChEBI" id="CHEBI:57783"/>
        <dbReference type="ChEBI" id="CHEBI:58349"/>
        <dbReference type="EC" id="1.18.1.2"/>
    </reaction>
</comment>
<accession>A0A1T4YAY0</accession>
<name>A0A1T4YAY0_9BACL</name>
<comment type="similarity">
    <text evidence="6">Belongs to the ferredoxin--NADP reductase type 2 family.</text>
</comment>
<comment type="cofactor">
    <cofactor evidence="6">
        <name>FAD</name>
        <dbReference type="ChEBI" id="CHEBI:57692"/>
    </cofactor>
    <text evidence="6">Binds 1 FAD per subunit.</text>
</comment>
<evidence type="ECO:0000256" key="2">
    <source>
        <dbReference type="ARBA" id="ARBA00022630"/>
    </source>
</evidence>
<keyword evidence="4 6" id="KW-0521">NADP</keyword>
<feature type="binding site" evidence="6">
    <location>
        <position position="285"/>
    </location>
    <ligand>
        <name>FAD</name>
        <dbReference type="ChEBI" id="CHEBI:57692"/>
    </ligand>
</feature>
<dbReference type="EC" id="1.18.1.2" evidence="6"/>
<feature type="binding site" evidence="6">
    <location>
        <position position="37"/>
    </location>
    <ligand>
        <name>FAD</name>
        <dbReference type="ChEBI" id="CHEBI:57692"/>
    </ligand>
</feature>
<evidence type="ECO:0000256" key="5">
    <source>
        <dbReference type="ARBA" id="ARBA00023002"/>
    </source>
</evidence>
<dbReference type="InterPro" id="IPR022890">
    <property type="entry name" value="Fd--NADP_Rdtase_type_2"/>
</dbReference>
<protein>
    <recommendedName>
        <fullName evidence="6">Ferredoxin--NADP reductase</fullName>
        <shortName evidence="6">FNR</shortName>
        <shortName evidence="6">Fd-NADP(+) reductase</shortName>
        <ecNumber evidence="6">1.18.1.2</ecNumber>
    </recommendedName>
</protein>
<dbReference type="RefSeq" id="WP_078817640.1">
    <property type="nucleotide sequence ID" value="NZ_FUYJ01000003.1"/>
</dbReference>
<sequence length="344" mass="38177">MNRTAEISDITIIGGGPVGLFTAFYAGLRQTSVKIIESLPQLGGQLAALYPEKYIYDIAGFPKVRAQELVDNLIEQMNQFETTVCLGETVMQVEKEADGVFKLTTNKEIHYSRTIIITAGNGAFQARKMEIESEEKFQEKNIHYFVQNMNQFEGKKVALFGGGDSAVDWALMLEPIAEKASIIHRRDKFRAHEHSVELLKQSKVERLTPYVPVELLGEEKIEKVLLKHSKTEELLELEVDDVLVNYGFVSSLGPIKDWSLEIEKNSVVVNTKMETNIEGIYAVGDICTYEGKVKLIASGFGEAPVAVSSAKVFIDPTAKMQPLHSTSVMGDKEEASKKVKVGAN</sequence>
<dbReference type="GO" id="GO:0050660">
    <property type="term" value="F:flavin adenine dinucleotide binding"/>
    <property type="evidence" value="ECO:0007669"/>
    <property type="project" value="UniProtKB-UniRule"/>
</dbReference>
<evidence type="ECO:0000256" key="4">
    <source>
        <dbReference type="ARBA" id="ARBA00022857"/>
    </source>
</evidence>
<evidence type="ECO:0000313" key="9">
    <source>
        <dbReference type="Proteomes" id="UP000190042"/>
    </source>
</evidence>
<dbReference type="PANTHER" id="PTHR48105">
    <property type="entry name" value="THIOREDOXIN REDUCTASE 1-RELATED-RELATED"/>
    <property type="match status" value="1"/>
</dbReference>
<dbReference type="SUPFAM" id="SSF51905">
    <property type="entry name" value="FAD/NAD(P)-binding domain"/>
    <property type="match status" value="1"/>
</dbReference>
<comment type="caution">
    <text evidence="6">Lacks conserved residue(s) required for the propagation of feature annotation.</text>
</comment>
<evidence type="ECO:0000256" key="6">
    <source>
        <dbReference type="HAMAP-Rule" id="MF_01685"/>
    </source>
</evidence>
<feature type="binding site" evidence="6">
    <location>
        <position position="124"/>
    </location>
    <ligand>
        <name>FAD</name>
        <dbReference type="ChEBI" id="CHEBI:57692"/>
    </ligand>
</feature>
<dbReference type="InterPro" id="IPR050097">
    <property type="entry name" value="Ferredoxin-NADP_redctase_2"/>
</dbReference>
<feature type="binding site" evidence="6">
    <location>
        <position position="90"/>
    </location>
    <ligand>
        <name>FAD</name>
        <dbReference type="ChEBI" id="CHEBI:57692"/>
    </ligand>
</feature>
<dbReference type="GO" id="GO:0004324">
    <property type="term" value="F:ferredoxin-NADP+ reductase activity"/>
    <property type="evidence" value="ECO:0007669"/>
    <property type="project" value="UniProtKB-UniRule"/>
</dbReference>
<feature type="binding site" evidence="6">
    <location>
        <position position="50"/>
    </location>
    <ligand>
        <name>FAD</name>
        <dbReference type="ChEBI" id="CHEBI:57692"/>
    </ligand>
</feature>
<organism evidence="8 9">
    <name type="scientific">Sporosarcina newyorkensis</name>
    <dbReference type="NCBI Taxonomy" id="759851"/>
    <lineage>
        <taxon>Bacteria</taxon>
        <taxon>Bacillati</taxon>
        <taxon>Bacillota</taxon>
        <taxon>Bacilli</taxon>
        <taxon>Bacillales</taxon>
        <taxon>Caryophanaceae</taxon>
        <taxon>Sporosarcina</taxon>
    </lineage>
</organism>
<keyword evidence="3 6" id="KW-0274">FAD</keyword>
<dbReference type="EMBL" id="FUYJ01000003">
    <property type="protein sequence ID" value="SKA98929.1"/>
    <property type="molecule type" value="Genomic_DNA"/>
</dbReference>
<feature type="domain" description="FAD/NAD(P)-binding" evidence="7">
    <location>
        <begin position="9"/>
        <end position="308"/>
    </location>
</feature>
<comment type="subunit">
    <text evidence="1 6">Homodimer.</text>
</comment>
<dbReference type="PRINTS" id="PR00469">
    <property type="entry name" value="PNDRDTASEII"/>
</dbReference>
<proteinExistence type="inferred from homology"/>
<keyword evidence="9" id="KW-1185">Reference proteome</keyword>
<feature type="binding site" evidence="6">
    <location>
        <position position="326"/>
    </location>
    <ligand>
        <name>FAD</name>
        <dbReference type="ChEBI" id="CHEBI:57692"/>
    </ligand>
</feature>
<dbReference type="InterPro" id="IPR023753">
    <property type="entry name" value="FAD/NAD-binding_dom"/>
</dbReference>
<keyword evidence="5 6" id="KW-0560">Oxidoreductase</keyword>
<evidence type="ECO:0000256" key="3">
    <source>
        <dbReference type="ARBA" id="ARBA00022827"/>
    </source>
</evidence>
<feature type="binding site" evidence="6">
    <location>
        <position position="45"/>
    </location>
    <ligand>
        <name>FAD</name>
        <dbReference type="ChEBI" id="CHEBI:57692"/>
    </ligand>
</feature>
<dbReference type="Pfam" id="PF07992">
    <property type="entry name" value="Pyr_redox_2"/>
    <property type="match status" value="1"/>
</dbReference>
<gene>
    <name evidence="8" type="ORF">SAMN04244570_2219</name>
</gene>
<dbReference type="Proteomes" id="UP000190042">
    <property type="component" value="Unassembled WGS sequence"/>
</dbReference>
<evidence type="ECO:0000256" key="1">
    <source>
        <dbReference type="ARBA" id="ARBA00011738"/>
    </source>
</evidence>
<dbReference type="AlphaFoldDB" id="A0A1T4YAY0"/>
<dbReference type="InterPro" id="IPR036188">
    <property type="entry name" value="FAD/NAD-bd_sf"/>
</dbReference>
<dbReference type="PRINTS" id="PR00368">
    <property type="entry name" value="FADPNR"/>
</dbReference>
<evidence type="ECO:0000313" key="8">
    <source>
        <dbReference type="EMBL" id="SKA98929.1"/>
    </source>
</evidence>